<evidence type="ECO:0000313" key="1">
    <source>
        <dbReference type="EMBL" id="KAG7089666.1"/>
    </source>
</evidence>
<reference evidence="1" key="1">
    <citation type="journal article" date="2021" name="Genome Biol. Evol.">
        <title>The assembled and annotated genome of the fairy-ring fungus Marasmius oreades.</title>
        <authorList>
            <person name="Hiltunen M."/>
            <person name="Ament-Velasquez S.L."/>
            <person name="Johannesson H."/>
        </authorList>
    </citation>
    <scope>NUCLEOTIDE SEQUENCE</scope>
    <source>
        <strain evidence="1">03SP1</strain>
    </source>
</reference>
<dbReference type="AlphaFoldDB" id="A0A9P7RTU5"/>
<dbReference type="GeneID" id="66080401"/>
<organism evidence="1 2">
    <name type="scientific">Marasmius oreades</name>
    <name type="common">fairy-ring Marasmius</name>
    <dbReference type="NCBI Taxonomy" id="181124"/>
    <lineage>
        <taxon>Eukaryota</taxon>
        <taxon>Fungi</taxon>
        <taxon>Dikarya</taxon>
        <taxon>Basidiomycota</taxon>
        <taxon>Agaricomycotina</taxon>
        <taxon>Agaricomycetes</taxon>
        <taxon>Agaricomycetidae</taxon>
        <taxon>Agaricales</taxon>
        <taxon>Marasmiineae</taxon>
        <taxon>Marasmiaceae</taxon>
        <taxon>Marasmius</taxon>
    </lineage>
</organism>
<comment type="caution">
    <text evidence="1">The sequence shown here is derived from an EMBL/GenBank/DDBJ whole genome shotgun (WGS) entry which is preliminary data.</text>
</comment>
<keyword evidence="2" id="KW-1185">Reference proteome</keyword>
<dbReference type="EMBL" id="CM032187">
    <property type="protein sequence ID" value="KAG7089666.1"/>
    <property type="molecule type" value="Genomic_DNA"/>
</dbReference>
<dbReference type="KEGG" id="more:E1B28_011326"/>
<proteinExistence type="predicted"/>
<sequence>MEYLPLQSKVFLLTHALSMITNDRPLTSPPDIQLFAEEVENVTTEETSGKGGKRVNDLLATLLTGTDIDSRGVSVVCGQIEKDSTSILVITSPSKDTVVLNNPKCVV</sequence>
<dbReference type="Proteomes" id="UP001049176">
    <property type="component" value="Chromosome 7"/>
</dbReference>
<evidence type="ECO:0000313" key="2">
    <source>
        <dbReference type="Proteomes" id="UP001049176"/>
    </source>
</evidence>
<accession>A0A9P7RTU5</accession>
<name>A0A9P7RTU5_9AGAR</name>
<gene>
    <name evidence="1" type="ORF">E1B28_011326</name>
</gene>
<dbReference type="RefSeq" id="XP_043006136.1">
    <property type="nucleotide sequence ID" value="XM_043156350.1"/>
</dbReference>
<protein>
    <submittedName>
        <fullName evidence="1">Uncharacterized protein</fullName>
    </submittedName>
</protein>